<dbReference type="PANTHER" id="PTHR30265:SF7">
    <property type="entry name" value="TRANSCRIPTION ANTITERMINATION PROTEIN RFAH"/>
    <property type="match status" value="1"/>
</dbReference>
<dbReference type="SMART" id="SM00738">
    <property type="entry name" value="NGN"/>
    <property type="match status" value="1"/>
</dbReference>
<evidence type="ECO:0000313" key="6">
    <source>
        <dbReference type="EMBL" id="MXR69420.1"/>
    </source>
</evidence>
<comment type="similarity">
    <text evidence="4">Belongs to the RfaH family.</text>
</comment>
<organism evidence="6 7">
    <name type="scientific">Shewanella insulae</name>
    <dbReference type="NCBI Taxonomy" id="2681496"/>
    <lineage>
        <taxon>Bacteria</taxon>
        <taxon>Pseudomonadati</taxon>
        <taxon>Pseudomonadota</taxon>
        <taxon>Gammaproteobacteria</taxon>
        <taxon>Alteromonadales</taxon>
        <taxon>Shewanellaceae</taxon>
        <taxon>Shewanella</taxon>
    </lineage>
</organism>
<accession>A0A6L7HZI5</accession>
<dbReference type="InterPro" id="IPR036735">
    <property type="entry name" value="NGN_dom_sf"/>
</dbReference>
<name>A0A6L7HZI5_9GAMM</name>
<dbReference type="InterPro" id="IPR043425">
    <property type="entry name" value="NusG-like"/>
</dbReference>
<dbReference type="GO" id="GO:0006354">
    <property type="term" value="P:DNA-templated transcription elongation"/>
    <property type="evidence" value="ECO:0007669"/>
    <property type="project" value="InterPro"/>
</dbReference>
<dbReference type="GO" id="GO:0005829">
    <property type="term" value="C:cytosol"/>
    <property type="evidence" value="ECO:0007669"/>
    <property type="project" value="TreeGrafter"/>
</dbReference>
<dbReference type="Gene3D" id="3.30.70.940">
    <property type="entry name" value="NusG, N-terminal domain"/>
    <property type="match status" value="1"/>
</dbReference>
<dbReference type="Proteomes" id="UP000474778">
    <property type="component" value="Unassembled WGS sequence"/>
</dbReference>
<dbReference type="InterPro" id="IPR008991">
    <property type="entry name" value="Translation_prot_SH3-like_sf"/>
</dbReference>
<evidence type="ECO:0000256" key="4">
    <source>
        <dbReference type="HAMAP-Rule" id="MF_00951"/>
    </source>
</evidence>
<evidence type="ECO:0000313" key="7">
    <source>
        <dbReference type="Proteomes" id="UP000474778"/>
    </source>
</evidence>
<dbReference type="Pfam" id="PF02357">
    <property type="entry name" value="NusG"/>
    <property type="match status" value="1"/>
</dbReference>
<evidence type="ECO:0000256" key="2">
    <source>
        <dbReference type="ARBA" id="ARBA00023015"/>
    </source>
</evidence>
<dbReference type="HAMAP" id="MF_00951">
    <property type="entry name" value="RfaH"/>
    <property type="match status" value="1"/>
</dbReference>
<comment type="caution">
    <text evidence="6">The sequence shown here is derived from an EMBL/GenBank/DDBJ whole genome shotgun (WGS) entry which is preliminary data.</text>
</comment>
<evidence type="ECO:0000256" key="1">
    <source>
        <dbReference type="ARBA" id="ARBA00022814"/>
    </source>
</evidence>
<evidence type="ECO:0000259" key="5">
    <source>
        <dbReference type="SMART" id="SM00738"/>
    </source>
</evidence>
<keyword evidence="4" id="KW-0238">DNA-binding</keyword>
<proteinExistence type="inferred from homology"/>
<keyword evidence="7" id="KW-1185">Reference proteome</keyword>
<protein>
    <recommendedName>
        <fullName evidence="4">Transcription antitermination protein RfaH</fullName>
    </recommendedName>
</protein>
<dbReference type="GO" id="GO:0003677">
    <property type="term" value="F:DNA binding"/>
    <property type="evidence" value="ECO:0007669"/>
    <property type="project" value="UniProtKB-UniRule"/>
</dbReference>
<feature type="domain" description="NusG-like N-terminal" evidence="5">
    <location>
        <begin position="1"/>
        <end position="100"/>
    </location>
</feature>
<dbReference type="NCBIfam" id="NF006534">
    <property type="entry name" value="PRK09014.1"/>
    <property type="match status" value="1"/>
</dbReference>
<comment type="subunit">
    <text evidence="4">Interacts with both the nontemplate DNA and the RNA polymerase (RNAP).</text>
</comment>
<dbReference type="EMBL" id="WRPA01000010">
    <property type="protein sequence ID" value="MXR69420.1"/>
    <property type="molecule type" value="Genomic_DNA"/>
</dbReference>
<dbReference type="CDD" id="cd06091">
    <property type="entry name" value="KOW_NusG"/>
    <property type="match status" value="1"/>
</dbReference>
<dbReference type="SUPFAM" id="SSF82679">
    <property type="entry name" value="N-utilization substance G protein NusG, N-terminal domain"/>
    <property type="match status" value="1"/>
</dbReference>
<dbReference type="RefSeq" id="WP_160796564.1">
    <property type="nucleotide sequence ID" value="NZ_WRPA01000010.1"/>
</dbReference>
<comment type="function">
    <text evidence="4">Enhances distal genes transcription elongation in a specialized subset of operons that encode extracytoplasmic components.</text>
</comment>
<evidence type="ECO:0000256" key="3">
    <source>
        <dbReference type="ARBA" id="ARBA00023163"/>
    </source>
</evidence>
<dbReference type="InterPro" id="IPR010215">
    <property type="entry name" value="Transcription_antiterm_RfaH"/>
</dbReference>
<dbReference type="SUPFAM" id="SSF50104">
    <property type="entry name" value="Translation proteins SH3-like domain"/>
    <property type="match status" value="1"/>
</dbReference>
<keyword evidence="3 4" id="KW-0804">Transcription</keyword>
<dbReference type="NCBIfam" id="TIGR01955">
    <property type="entry name" value="RfaH"/>
    <property type="match status" value="1"/>
</dbReference>
<gene>
    <name evidence="4 6" type="primary">rfaH</name>
    <name evidence="6" type="ORF">GNT65_12185</name>
</gene>
<keyword evidence="1 4" id="KW-0889">Transcription antitermination</keyword>
<dbReference type="AlphaFoldDB" id="A0A6L7HZI5"/>
<reference evidence="6 7" key="1">
    <citation type="submission" date="2019-12" db="EMBL/GenBank/DDBJ databases">
        <title>Shewanella insulae sp. nov., isolated from a tidal flat.</title>
        <authorList>
            <person name="Yoon J.-H."/>
        </authorList>
    </citation>
    <scope>NUCLEOTIDE SEQUENCE [LARGE SCALE GENOMIC DNA]</scope>
    <source>
        <strain evidence="6 7">JBTF-M18</strain>
    </source>
</reference>
<dbReference type="GO" id="GO:0001073">
    <property type="term" value="F:transcription antitermination factor activity, DNA binding"/>
    <property type="evidence" value="ECO:0007669"/>
    <property type="project" value="UniProtKB-UniRule"/>
</dbReference>
<dbReference type="InterPro" id="IPR006645">
    <property type="entry name" value="NGN-like_dom"/>
</dbReference>
<dbReference type="CDD" id="cd09892">
    <property type="entry name" value="NGN_SP_RfaH"/>
    <property type="match status" value="1"/>
</dbReference>
<keyword evidence="2 4" id="KW-0805">Transcription regulation</keyword>
<dbReference type="PANTHER" id="PTHR30265">
    <property type="entry name" value="RHO-INTERACTING TRANSCRIPTION TERMINATION FACTOR NUSG"/>
    <property type="match status" value="1"/>
</dbReference>
<sequence>MKSWYLVYCKPRGETRAQQNLALQQIETYLPTLPQQITKAGKTSVKRLPLFPCYLFIYFDPLEFSVSKIHSTRGVSRIIGCREEMTAIDDAIVHSIKMREAKVLNALQLPSDDLLSGNDEPKLSVGDKVKFVEGPFKELEGIFEEQSGDKRCHILFEIMGQQKRVSVSRASIKGVEKGD</sequence>